<evidence type="ECO:0000259" key="2">
    <source>
        <dbReference type="Pfam" id="PF03478"/>
    </source>
</evidence>
<accession>A0AAV5D6B4</accession>
<dbReference type="AlphaFoldDB" id="A0AAV5D6B4"/>
<dbReference type="EMBL" id="BQKI01000012">
    <property type="protein sequence ID" value="GJN05945.1"/>
    <property type="molecule type" value="Genomic_DNA"/>
</dbReference>
<evidence type="ECO:0000313" key="4">
    <source>
        <dbReference type="Proteomes" id="UP001054889"/>
    </source>
</evidence>
<feature type="signal peptide" evidence="1">
    <location>
        <begin position="1"/>
        <end position="29"/>
    </location>
</feature>
<name>A0AAV5D6B4_ELECO</name>
<comment type="caution">
    <text evidence="3">The sequence shown here is derived from an EMBL/GenBank/DDBJ whole genome shotgun (WGS) entry which is preliminary data.</text>
</comment>
<keyword evidence="4" id="KW-1185">Reference proteome</keyword>
<feature type="domain" description="KIB1-4 beta-propeller" evidence="2">
    <location>
        <begin position="10"/>
        <end position="99"/>
    </location>
</feature>
<keyword evidence="1" id="KW-0732">Signal</keyword>
<dbReference type="Proteomes" id="UP001054889">
    <property type="component" value="Unassembled WGS sequence"/>
</dbReference>
<evidence type="ECO:0000313" key="3">
    <source>
        <dbReference type="EMBL" id="GJN05945.1"/>
    </source>
</evidence>
<proteinExistence type="predicted"/>
<feature type="chain" id="PRO_5043596163" description="KIB1-4 beta-propeller domain-containing protein" evidence="1">
    <location>
        <begin position="30"/>
        <end position="131"/>
    </location>
</feature>
<dbReference type="InterPro" id="IPR005174">
    <property type="entry name" value="KIB1-4_b-propeller"/>
</dbReference>
<gene>
    <name evidence="3" type="primary">ga23624</name>
    <name evidence="3" type="ORF">PR202_ga23624</name>
</gene>
<reference evidence="3" key="2">
    <citation type="submission" date="2021-12" db="EMBL/GenBank/DDBJ databases">
        <title>Resequencing data analysis of finger millet.</title>
        <authorList>
            <person name="Hatakeyama M."/>
            <person name="Aluri S."/>
            <person name="Balachadran M.T."/>
            <person name="Sivarajan S.R."/>
            <person name="Poveda L."/>
            <person name="Shimizu-Inatsugi R."/>
            <person name="Schlapbach R."/>
            <person name="Sreeman S.M."/>
            <person name="Shimizu K.K."/>
        </authorList>
    </citation>
    <scope>NUCLEOTIDE SEQUENCE</scope>
</reference>
<protein>
    <recommendedName>
        <fullName evidence="2">KIB1-4 beta-propeller domain-containing protein</fullName>
    </recommendedName>
</protein>
<sequence>MNHGSAVPVARHLVVSCGVLLMVTRMVVRDGGESAFAVFGIDRDSRWSEVRSVGDDAVIFVARWSSVARRPVLKYKMLGNMIYFLDDDMVSDGRFGAYDMRDGTTHDLLSPSSSPVLHNDGDTQATWLFSR</sequence>
<organism evidence="3 4">
    <name type="scientific">Eleusine coracana subsp. coracana</name>
    <dbReference type="NCBI Taxonomy" id="191504"/>
    <lineage>
        <taxon>Eukaryota</taxon>
        <taxon>Viridiplantae</taxon>
        <taxon>Streptophyta</taxon>
        <taxon>Embryophyta</taxon>
        <taxon>Tracheophyta</taxon>
        <taxon>Spermatophyta</taxon>
        <taxon>Magnoliopsida</taxon>
        <taxon>Liliopsida</taxon>
        <taxon>Poales</taxon>
        <taxon>Poaceae</taxon>
        <taxon>PACMAD clade</taxon>
        <taxon>Chloridoideae</taxon>
        <taxon>Cynodonteae</taxon>
        <taxon>Eleusininae</taxon>
        <taxon>Eleusine</taxon>
    </lineage>
</organism>
<dbReference type="PANTHER" id="PTHR33110:SF110">
    <property type="entry name" value="OS11G0624400 PROTEIN"/>
    <property type="match status" value="1"/>
</dbReference>
<dbReference type="Pfam" id="PF03478">
    <property type="entry name" value="Beta-prop_KIB1-4"/>
    <property type="match status" value="1"/>
</dbReference>
<reference evidence="3" key="1">
    <citation type="journal article" date="2018" name="DNA Res.">
        <title>Multiple hybrid de novo genome assembly of finger millet, an orphan allotetraploid crop.</title>
        <authorList>
            <person name="Hatakeyama M."/>
            <person name="Aluri S."/>
            <person name="Balachadran M.T."/>
            <person name="Sivarajan S.R."/>
            <person name="Patrignani A."/>
            <person name="Gruter S."/>
            <person name="Poveda L."/>
            <person name="Shimizu-Inatsugi R."/>
            <person name="Baeten J."/>
            <person name="Francoijs K.J."/>
            <person name="Nataraja K.N."/>
            <person name="Reddy Y.A.N."/>
            <person name="Phadnis S."/>
            <person name="Ravikumar R.L."/>
            <person name="Schlapbach R."/>
            <person name="Sreeman S.M."/>
            <person name="Shimizu K.K."/>
        </authorList>
    </citation>
    <scope>NUCLEOTIDE SEQUENCE</scope>
</reference>
<dbReference type="PANTHER" id="PTHR33110">
    <property type="entry name" value="F-BOX/KELCH-REPEAT PROTEIN-RELATED"/>
    <property type="match status" value="1"/>
</dbReference>
<evidence type="ECO:0000256" key="1">
    <source>
        <dbReference type="SAM" id="SignalP"/>
    </source>
</evidence>